<dbReference type="OrthoDB" id="9806868at2"/>
<dbReference type="InterPro" id="IPR037523">
    <property type="entry name" value="VOC_core"/>
</dbReference>
<accession>T0J6J7</accession>
<dbReference type="PATRIC" id="fig|1346791.3.peg.636"/>
<organism evidence="2 3">
    <name type="scientific">Sphingobium ummariense RL-3</name>
    <dbReference type="NCBI Taxonomy" id="1346791"/>
    <lineage>
        <taxon>Bacteria</taxon>
        <taxon>Pseudomonadati</taxon>
        <taxon>Pseudomonadota</taxon>
        <taxon>Alphaproteobacteria</taxon>
        <taxon>Sphingomonadales</taxon>
        <taxon>Sphingomonadaceae</taxon>
        <taxon>Sphingobium</taxon>
    </lineage>
</organism>
<proteinExistence type="predicted"/>
<name>T0J6J7_9SPHN</name>
<evidence type="ECO:0000313" key="2">
    <source>
        <dbReference type="EMBL" id="EQB33596.1"/>
    </source>
</evidence>
<feature type="domain" description="VOC" evidence="1">
    <location>
        <begin position="4"/>
        <end position="135"/>
    </location>
</feature>
<dbReference type="PROSITE" id="PS51819">
    <property type="entry name" value="VOC"/>
    <property type="match status" value="1"/>
</dbReference>
<reference evidence="2 3" key="1">
    <citation type="journal article" date="2013" name="Genome Announc.">
        <title>Draft Genome Sequence of Sphingobium ummariense Strain RL-3, a Hexachlorocyclohexane-Degrading Bacterium.</title>
        <authorList>
            <person name="Kohli P."/>
            <person name="Dua A."/>
            <person name="Sangwan N."/>
            <person name="Oldach P."/>
            <person name="Khurana J.P."/>
            <person name="Lal R."/>
        </authorList>
    </citation>
    <scope>NUCLEOTIDE SEQUENCE [LARGE SCALE GENOMIC DNA]</scope>
    <source>
        <strain evidence="2 3">RL-3</strain>
    </source>
</reference>
<dbReference type="Pfam" id="PF00903">
    <property type="entry name" value="Glyoxalase"/>
    <property type="match status" value="1"/>
</dbReference>
<comment type="caution">
    <text evidence="2">The sequence shown here is derived from an EMBL/GenBank/DDBJ whole genome shotgun (WGS) entry which is preliminary data.</text>
</comment>
<evidence type="ECO:0000313" key="3">
    <source>
        <dbReference type="Proteomes" id="UP000015523"/>
    </source>
</evidence>
<keyword evidence="3" id="KW-1185">Reference proteome</keyword>
<gene>
    <name evidence="2" type="ORF">M529_03285</name>
</gene>
<dbReference type="SUPFAM" id="SSF54593">
    <property type="entry name" value="Glyoxalase/Bleomycin resistance protein/Dihydroxybiphenyl dioxygenase"/>
    <property type="match status" value="1"/>
</dbReference>
<dbReference type="InterPro" id="IPR029068">
    <property type="entry name" value="Glyas_Bleomycin-R_OHBP_Dase"/>
</dbReference>
<dbReference type="RefSeq" id="WP_021316638.1">
    <property type="nucleotide sequence ID" value="NZ_AUWY01000031.1"/>
</dbReference>
<dbReference type="PANTHER" id="PTHR34109">
    <property type="entry name" value="BNAUNNG04460D PROTEIN-RELATED"/>
    <property type="match status" value="1"/>
</dbReference>
<dbReference type="PANTHER" id="PTHR34109:SF1">
    <property type="entry name" value="VOC DOMAIN-CONTAINING PROTEIN"/>
    <property type="match status" value="1"/>
</dbReference>
<dbReference type="STRING" id="1346791.M529_03285"/>
<dbReference type="InterPro" id="IPR004360">
    <property type="entry name" value="Glyas_Fos-R_dOase_dom"/>
</dbReference>
<sequence>MSGSPVIPGLRYEDAPAAIDFLCEAFGFEAHAVHADPDDATIIHHAQLVLGGGMVMLGSVRDGDDESLITWKTPRELGGVTLCTYVIVADPDAHCLRARNAGAVVVREPHDNEGYPGRGYEALDPEGNIWSFGSYDPWAQVDG</sequence>
<dbReference type="eggNOG" id="COG2764">
    <property type="taxonomic scope" value="Bacteria"/>
</dbReference>
<dbReference type="EMBL" id="AUWY01000031">
    <property type="protein sequence ID" value="EQB33596.1"/>
    <property type="molecule type" value="Genomic_DNA"/>
</dbReference>
<dbReference type="Gene3D" id="3.30.720.120">
    <property type="match status" value="1"/>
</dbReference>
<dbReference type="Gene3D" id="3.30.720.110">
    <property type="match status" value="1"/>
</dbReference>
<protein>
    <submittedName>
        <fullName evidence="2">Glyoxalase</fullName>
    </submittedName>
</protein>
<evidence type="ECO:0000259" key="1">
    <source>
        <dbReference type="PROSITE" id="PS51819"/>
    </source>
</evidence>
<dbReference type="AlphaFoldDB" id="T0J6J7"/>
<dbReference type="Proteomes" id="UP000015523">
    <property type="component" value="Unassembled WGS sequence"/>
</dbReference>